<dbReference type="EC" id="2.1.1.72" evidence="1"/>
<name>A0ABV7NHH6_9SPHN</name>
<organism evidence="10 11">
    <name type="scientific">Sphingobium rhizovicinum</name>
    <dbReference type="NCBI Taxonomy" id="432308"/>
    <lineage>
        <taxon>Bacteria</taxon>
        <taxon>Pseudomonadati</taxon>
        <taxon>Pseudomonadota</taxon>
        <taxon>Alphaproteobacteria</taxon>
        <taxon>Sphingomonadales</taxon>
        <taxon>Sphingomonadaceae</taxon>
        <taxon>Sphingobium</taxon>
    </lineage>
</organism>
<dbReference type="Pfam" id="PF20466">
    <property type="entry name" value="MmeI_TRD"/>
    <property type="match status" value="1"/>
</dbReference>
<comment type="caution">
    <text evidence="10">The sequence shown here is derived from an EMBL/GenBank/DDBJ whole genome shotgun (WGS) entry which is preliminary data.</text>
</comment>
<evidence type="ECO:0000256" key="1">
    <source>
        <dbReference type="ARBA" id="ARBA00011900"/>
    </source>
</evidence>
<dbReference type="GO" id="GO:0008168">
    <property type="term" value="F:methyltransferase activity"/>
    <property type="evidence" value="ECO:0007669"/>
    <property type="project" value="UniProtKB-KW"/>
</dbReference>
<accession>A0ABV7NHH6</accession>
<feature type="domain" description="MmeI-like helicase spacer" evidence="6">
    <location>
        <begin position="181"/>
        <end position="260"/>
    </location>
</feature>
<evidence type="ECO:0000256" key="4">
    <source>
        <dbReference type="ARBA" id="ARBA00047942"/>
    </source>
</evidence>
<dbReference type="Proteomes" id="UP001595681">
    <property type="component" value="Unassembled WGS sequence"/>
</dbReference>
<dbReference type="InterPro" id="IPR029063">
    <property type="entry name" value="SAM-dependent_MTases_sf"/>
</dbReference>
<dbReference type="GO" id="GO:0032259">
    <property type="term" value="P:methylation"/>
    <property type="evidence" value="ECO:0007669"/>
    <property type="project" value="UniProtKB-KW"/>
</dbReference>
<dbReference type="InterPro" id="IPR046817">
    <property type="entry name" value="MmeI_N"/>
</dbReference>
<dbReference type="SUPFAM" id="SSF53335">
    <property type="entry name" value="S-adenosyl-L-methionine-dependent methyltransferases"/>
    <property type="match status" value="1"/>
</dbReference>
<feature type="domain" description="MmeI-like N-terminal" evidence="5">
    <location>
        <begin position="11"/>
        <end position="175"/>
    </location>
</feature>
<evidence type="ECO:0000259" key="9">
    <source>
        <dbReference type="Pfam" id="PF20473"/>
    </source>
</evidence>
<gene>
    <name evidence="10" type="ORF">ACFOKF_17270</name>
</gene>
<evidence type="ECO:0000259" key="5">
    <source>
        <dbReference type="Pfam" id="PF20464"/>
    </source>
</evidence>
<proteinExistence type="predicted"/>
<keyword evidence="11" id="KW-1185">Reference proteome</keyword>
<evidence type="ECO:0000256" key="2">
    <source>
        <dbReference type="ARBA" id="ARBA00022603"/>
    </source>
</evidence>
<evidence type="ECO:0000259" key="6">
    <source>
        <dbReference type="Pfam" id="PF20465"/>
    </source>
</evidence>
<evidence type="ECO:0000313" key="10">
    <source>
        <dbReference type="EMBL" id="MFC3442926.1"/>
    </source>
</evidence>
<protein>
    <recommendedName>
        <fullName evidence="1">site-specific DNA-methyltransferase (adenine-specific)</fullName>
        <ecNumber evidence="1">2.1.1.72</ecNumber>
    </recommendedName>
</protein>
<dbReference type="Pfam" id="PF20465">
    <property type="entry name" value="MmeI_hel"/>
    <property type="match status" value="1"/>
</dbReference>
<feature type="domain" description="MmeI-like target recognition" evidence="7">
    <location>
        <begin position="629"/>
        <end position="840"/>
    </location>
</feature>
<evidence type="ECO:0000313" key="11">
    <source>
        <dbReference type="Proteomes" id="UP001595681"/>
    </source>
</evidence>
<dbReference type="PRINTS" id="PR00507">
    <property type="entry name" value="N12N6MTFRASE"/>
</dbReference>
<sequence length="943" mass="106442">MRLSWPEIRTNAAHFSGQWIGKGYEKGQTHSFYDEFFNIFGVPRKQVAVYEQRVRSLDPGRTGGYIDLFWPGTLIVEQKSAGRDLNRALSQALDYYDWLPHSQRPRHLMVCDFQRFELLDLETRREWRFPLPDLKRHVEAFGFILGVQPRLFRNQSPVNRKASELMGRLHNALAADGYVGHDLERLLVRLLFILFADDTGIFERKDQFLTFLEQRTSPDGRDLGRWLGELFQTLDTPPDRRQHGLDPDLADFPYINGELFRERIAMPSFDHKMRDMLLDASLFHWGDVSPAIFGSLFESVIDKVTRRKQGAHYTPEQAILKVIEPLFLDDLRAEFARASALKSGRERALRALHDRMGSLSFLDPACGAGNFLVVAYRELRELEREILHELLTIDGRVELVMDVAALSKLDVDRFFGIELDEFPAMIAQVALWMTDHIANTRLAEDFGQHYARIPLVKAPGIRHGDALEIDWNHVVPASQCSYVFGNPPFAGAKFQSDRQRAQIRRLAALPGSGGTLDYVAGWFIKGAHYVAGGNARIAFVSTNSIVQGEQVAQLWPLIFRAGMDIAFAHRSFVWPGRAAVHCVIIGLAQRGDEPAQKRLFSYADAKGEPTETRHAALNAYLIDAGLLDRHMVVREEARPINGAGRLVTGTKPVDGGYLIFTPEEYRQIPDADPIRDWIRPFIGAEEYINAGCRWILALQNAPPALLRTSSVARARIGQVARFRQGLAPAKGKLEIKPRGGTAIALSHTPTAFHVTVMPDAAFLVIPQVSSDKRDYIPIGWLTPPVIPSDKLRLLPNATLWDFGILTSRMHMAWMRQISGRMKSDYMYSVGVVYNNFPWPDATPAQRAQVEALAQAVLDARALPKNATSSLADLYDPDSMPAELHRAHRDLDQAVDRLYRKAAFGSDRERVEHLFTLYQQLVDPLIHAGARRPRRVKPAPGQGL</sequence>
<dbReference type="InterPro" id="IPR050953">
    <property type="entry name" value="N4_N6_ade-DNA_methylase"/>
</dbReference>
<keyword evidence="2 10" id="KW-0489">Methyltransferase</keyword>
<dbReference type="EMBL" id="JBHRVU010000004">
    <property type="protein sequence ID" value="MFC3442926.1"/>
    <property type="molecule type" value="Genomic_DNA"/>
</dbReference>
<dbReference type="RefSeq" id="WP_380797224.1">
    <property type="nucleotide sequence ID" value="NZ_JBHRVU010000004.1"/>
</dbReference>
<dbReference type="Pfam" id="PF20473">
    <property type="entry name" value="MmeI_Mtase"/>
    <property type="match status" value="1"/>
</dbReference>
<dbReference type="PANTHER" id="PTHR33841">
    <property type="entry name" value="DNA METHYLTRANSFERASE YEEA-RELATED"/>
    <property type="match status" value="1"/>
</dbReference>
<keyword evidence="3" id="KW-0808">Transferase</keyword>
<reference evidence="11" key="1">
    <citation type="journal article" date="2019" name="Int. J. Syst. Evol. Microbiol.">
        <title>The Global Catalogue of Microorganisms (GCM) 10K type strain sequencing project: providing services to taxonomists for standard genome sequencing and annotation.</title>
        <authorList>
            <consortium name="The Broad Institute Genomics Platform"/>
            <consortium name="The Broad Institute Genome Sequencing Center for Infectious Disease"/>
            <person name="Wu L."/>
            <person name="Ma J."/>
        </authorList>
    </citation>
    <scope>NUCLEOTIDE SEQUENCE [LARGE SCALE GENOMIC DNA]</scope>
    <source>
        <strain evidence="11">CCM 7491</strain>
    </source>
</reference>
<dbReference type="PANTHER" id="PTHR33841:SF1">
    <property type="entry name" value="DNA METHYLTRANSFERASE A"/>
    <property type="match status" value="1"/>
</dbReference>
<feature type="domain" description="MmeI-like C-terminal" evidence="8">
    <location>
        <begin position="842"/>
        <end position="924"/>
    </location>
</feature>
<evidence type="ECO:0000259" key="8">
    <source>
        <dbReference type="Pfam" id="PF20467"/>
    </source>
</evidence>
<dbReference type="InterPro" id="IPR046820">
    <property type="entry name" value="MmeI_TRD"/>
</dbReference>
<evidence type="ECO:0000256" key="3">
    <source>
        <dbReference type="ARBA" id="ARBA00022679"/>
    </source>
</evidence>
<dbReference type="Pfam" id="PF20467">
    <property type="entry name" value="MmeI_C"/>
    <property type="match status" value="1"/>
</dbReference>
<dbReference type="Gene3D" id="3.40.50.150">
    <property type="entry name" value="Vaccinia Virus protein VP39"/>
    <property type="match status" value="1"/>
</dbReference>
<dbReference type="InterPro" id="IPR046819">
    <property type="entry name" value="MmeI_hel"/>
</dbReference>
<feature type="domain" description="MmeI-like DNA-methyltransferase" evidence="9">
    <location>
        <begin position="345"/>
        <end position="600"/>
    </location>
</feature>
<dbReference type="InterPro" id="IPR046816">
    <property type="entry name" value="MmeI_Mtase"/>
</dbReference>
<dbReference type="InterPro" id="IPR046818">
    <property type="entry name" value="MmeI_C"/>
</dbReference>
<dbReference type="Pfam" id="PF20464">
    <property type="entry name" value="MmeI_N"/>
    <property type="match status" value="1"/>
</dbReference>
<comment type="catalytic activity">
    <reaction evidence="4">
        <text>a 2'-deoxyadenosine in DNA + S-adenosyl-L-methionine = an N(6)-methyl-2'-deoxyadenosine in DNA + S-adenosyl-L-homocysteine + H(+)</text>
        <dbReference type="Rhea" id="RHEA:15197"/>
        <dbReference type="Rhea" id="RHEA-COMP:12418"/>
        <dbReference type="Rhea" id="RHEA-COMP:12419"/>
        <dbReference type="ChEBI" id="CHEBI:15378"/>
        <dbReference type="ChEBI" id="CHEBI:57856"/>
        <dbReference type="ChEBI" id="CHEBI:59789"/>
        <dbReference type="ChEBI" id="CHEBI:90615"/>
        <dbReference type="ChEBI" id="CHEBI:90616"/>
        <dbReference type="EC" id="2.1.1.72"/>
    </reaction>
</comment>
<evidence type="ECO:0000259" key="7">
    <source>
        <dbReference type="Pfam" id="PF20466"/>
    </source>
</evidence>